<dbReference type="InterPro" id="IPR014922">
    <property type="entry name" value="YdhG-like"/>
</dbReference>
<dbReference type="Pfam" id="PF08818">
    <property type="entry name" value="DUF1801"/>
    <property type="match status" value="1"/>
</dbReference>
<sequence>MASVDVDEYVSTQLPPQHQAIVGVVRKLVAETAPDANEVISRGSPAWKATNILAIISRSKTHITLAFARGAEFEDSHGLLEGVGKTTRHVKLKNPDAVNADALRDYIRQALALDKG</sequence>
<accession>A0ABW4EP27</accession>
<dbReference type="EMBL" id="JBHUCO010000001">
    <property type="protein sequence ID" value="MFD1515910.1"/>
    <property type="molecule type" value="Genomic_DNA"/>
</dbReference>
<proteinExistence type="predicted"/>
<comment type="caution">
    <text evidence="2">The sequence shown here is derived from an EMBL/GenBank/DDBJ whole genome shotgun (WGS) entry which is preliminary data.</text>
</comment>
<evidence type="ECO:0000313" key="3">
    <source>
        <dbReference type="Proteomes" id="UP001597114"/>
    </source>
</evidence>
<dbReference type="SUPFAM" id="SSF159888">
    <property type="entry name" value="YdhG-like"/>
    <property type="match status" value="1"/>
</dbReference>
<evidence type="ECO:0000259" key="1">
    <source>
        <dbReference type="Pfam" id="PF08818"/>
    </source>
</evidence>
<keyword evidence="3" id="KW-1185">Reference proteome</keyword>
<name>A0ABW4EP27_9PSEU</name>
<organism evidence="2 3">
    <name type="scientific">Pseudonocardia yunnanensis</name>
    <dbReference type="NCBI Taxonomy" id="58107"/>
    <lineage>
        <taxon>Bacteria</taxon>
        <taxon>Bacillati</taxon>
        <taxon>Actinomycetota</taxon>
        <taxon>Actinomycetes</taxon>
        <taxon>Pseudonocardiales</taxon>
        <taxon>Pseudonocardiaceae</taxon>
        <taxon>Pseudonocardia</taxon>
    </lineage>
</organism>
<dbReference type="RefSeq" id="WP_344724656.1">
    <property type="nucleotide sequence ID" value="NZ_BAAAUS010000027.1"/>
</dbReference>
<reference evidence="3" key="1">
    <citation type="journal article" date="2019" name="Int. J. Syst. Evol. Microbiol.">
        <title>The Global Catalogue of Microorganisms (GCM) 10K type strain sequencing project: providing services to taxonomists for standard genome sequencing and annotation.</title>
        <authorList>
            <consortium name="The Broad Institute Genomics Platform"/>
            <consortium name="The Broad Institute Genome Sequencing Center for Infectious Disease"/>
            <person name="Wu L."/>
            <person name="Ma J."/>
        </authorList>
    </citation>
    <scope>NUCLEOTIDE SEQUENCE [LARGE SCALE GENOMIC DNA]</scope>
    <source>
        <strain evidence="3">CCM 7043</strain>
    </source>
</reference>
<dbReference type="Gene3D" id="3.90.1150.200">
    <property type="match status" value="1"/>
</dbReference>
<protein>
    <submittedName>
        <fullName evidence="2">DUF1801 domain-containing protein</fullName>
    </submittedName>
</protein>
<gene>
    <name evidence="2" type="ORF">ACFSJD_00330</name>
</gene>
<dbReference type="Proteomes" id="UP001597114">
    <property type="component" value="Unassembled WGS sequence"/>
</dbReference>
<evidence type="ECO:0000313" key="2">
    <source>
        <dbReference type="EMBL" id="MFD1515910.1"/>
    </source>
</evidence>
<feature type="domain" description="YdhG-like" evidence="1">
    <location>
        <begin position="19"/>
        <end position="111"/>
    </location>
</feature>